<evidence type="ECO:0000313" key="2">
    <source>
        <dbReference type="Proteomes" id="UP000238375"/>
    </source>
</evidence>
<accession>A0A2T0S8S9</accession>
<organism evidence="1 2">
    <name type="scientific">Spirosoma oryzae</name>
    <dbReference type="NCBI Taxonomy" id="1469603"/>
    <lineage>
        <taxon>Bacteria</taxon>
        <taxon>Pseudomonadati</taxon>
        <taxon>Bacteroidota</taxon>
        <taxon>Cytophagia</taxon>
        <taxon>Cytophagales</taxon>
        <taxon>Cytophagaceae</taxon>
        <taxon>Spirosoma</taxon>
    </lineage>
</organism>
<gene>
    <name evidence="1" type="ORF">CLV58_12592</name>
</gene>
<comment type="caution">
    <text evidence="1">The sequence shown here is derived from an EMBL/GenBank/DDBJ whole genome shotgun (WGS) entry which is preliminary data.</text>
</comment>
<protein>
    <submittedName>
        <fullName evidence="1">Uncharacterized protein</fullName>
    </submittedName>
</protein>
<dbReference type="EMBL" id="PVTE01000025">
    <property type="protein sequence ID" value="PRY29830.1"/>
    <property type="molecule type" value="Genomic_DNA"/>
</dbReference>
<dbReference type="Proteomes" id="UP000238375">
    <property type="component" value="Unassembled WGS sequence"/>
</dbReference>
<proteinExistence type="predicted"/>
<name>A0A2T0S8S9_9BACT</name>
<evidence type="ECO:0000313" key="1">
    <source>
        <dbReference type="EMBL" id="PRY29830.1"/>
    </source>
</evidence>
<reference evidence="1 2" key="1">
    <citation type="submission" date="2018-03" db="EMBL/GenBank/DDBJ databases">
        <title>Genomic Encyclopedia of Archaeal and Bacterial Type Strains, Phase II (KMG-II): from individual species to whole genera.</title>
        <authorList>
            <person name="Goeker M."/>
        </authorList>
    </citation>
    <scope>NUCLEOTIDE SEQUENCE [LARGE SCALE GENOMIC DNA]</scope>
    <source>
        <strain evidence="1 2">DSM 28354</strain>
    </source>
</reference>
<dbReference type="AlphaFoldDB" id="A0A2T0S8S9"/>
<sequence length="94" mass="11139">MADFLGKTTQKARKEYDCDSCYWIKESIKEDGIRHISFADKRVIVVLIRLNKGKIRKGDTYDRCSYKQDGELFFSTLHLPEAHRICRDYDLYPD</sequence>
<keyword evidence="2" id="KW-1185">Reference proteome</keyword>